<dbReference type="PANTHER" id="PTHR10749:SF7">
    <property type="entry name" value="PHOSPHORYLASE B KINASE REGULATORY SUBUNIT ALPHA-RELATED"/>
    <property type="match status" value="1"/>
</dbReference>
<dbReference type="UniPathway" id="UPA00163"/>
<evidence type="ECO:0000256" key="13">
    <source>
        <dbReference type="RuleBase" id="RU364123"/>
    </source>
</evidence>
<dbReference type="InterPro" id="IPR008928">
    <property type="entry name" value="6-hairpin_glycosidase_sf"/>
</dbReference>
<organism evidence="15 16">
    <name type="scientific">Dibothriocephalus latus</name>
    <name type="common">Fish tapeworm</name>
    <name type="synonym">Diphyllobothrium latum</name>
    <dbReference type="NCBI Taxonomy" id="60516"/>
    <lineage>
        <taxon>Eukaryota</taxon>
        <taxon>Metazoa</taxon>
        <taxon>Spiralia</taxon>
        <taxon>Lophotrochozoa</taxon>
        <taxon>Platyhelminthes</taxon>
        <taxon>Cestoda</taxon>
        <taxon>Eucestoda</taxon>
        <taxon>Diphyllobothriidea</taxon>
        <taxon>Diphyllobothriidae</taxon>
        <taxon>Dibothriocephalus</taxon>
    </lineage>
</organism>
<evidence type="ECO:0000256" key="6">
    <source>
        <dbReference type="ARBA" id="ARBA00022553"/>
    </source>
</evidence>
<dbReference type="Proteomes" id="UP000281553">
    <property type="component" value="Unassembled WGS sequence"/>
</dbReference>
<dbReference type="GO" id="GO:0005886">
    <property type="term" value="C:plasma membrane"/>
    <property type="evidence" value="ECO:0007669"/>
    <property type="project" value="UniProtKB-SubCell"/>
</dbReference>
<evidence type="ECO:0000256" key="12">
    <source>
        <dbReference type="ARBA" id="ARBA00023289"/>
    </source>
</evidence>
<dbReference type="GO" id="GO:0005964">
    <property type="term" value="C:phosphorylase kinase complex"/>
    <property type="evidence" value="ECO:0007669"/>
    <property type="project" value="TreeGrafter"/>
</dbReference>
<evidence type="ECO:0000256" key="7">
    <source>
        <dbReference type="ARBA" id="ARBA00022600"/>
    </source>
</evidence>
<evidence type="ECO:0000256" key="8">
    <source>
        <dbReference type="ARBA" id="ARBA00022860"/>
    </source>
</evidence>
<keyword evidence="8 13" id="KW-0112">Calmodulin-binding</keyword>
<evidence type="ECO:0000256" key="3">
    <source>
        <dbReference type="ARBA" id="ARBA00005131"/>
    </source>
</evidence>
<dbReference type="AlphaFoldDB" id="A0A3P7L629"/>
<evidence type="ECO:0000256" key="2">
    <source>
        <dbReference type="ARBA" id="ARBA00004342"/>
    </source>
</evidence>
<evidence type="ECO:0000256" key="4">
    <source>
        <dbReference type="ARBA" id="ARBA00007128"/>
    </source>
</evidence>
<evidence type="ECO:0000259" key="14">
    <source>
        <dbReference type="Pfam" id="PF00723"/>
    </source>
</evidence>
<comment type="subcellular location">
    <subcellularLocation>
        <location evidence="2 13">Cell membrane</location>
        <topology evidence="2 13">Lipid-anchor</topology>
        <orientation evidence="2 13">Cytoplasmic side</orientation>
    </subcellularLocation>
</comment>
<accession>A0A3P7L629</accession>
<keyword evidence="11 13" id="KW-0449">Lipoprotein</keyword>
<keyword evidence="7 13" id="KW-0321">Glycogen metabolism</keyword>
<dbReference type="FunFam" id="1.50.10.10:FF:000004">
    <property type="entry name" value="Phosphorylase b kinase regulatory subunit"/>
    <property type="match status" value="1"/>
</dbReference>
<evidence type="ECO:0000256" key="11">
    <source>
        <dbReference type="ARBA" id="ARBA00023288"/>
    </source>
</evidence>
<gene>
    <name evidence="15" type="ORF">DILT_LOCUS8716</name>
</gene>
<comment type="pathway">
    <text evidence="3 13">Glycan biosynthesis; glycogen metabolism.</text>
</comment>
<dbReference type="Pfam" id="PF00723">
    <property type="entry name" value="Glyco_hydro_15"/>
    <property type="match status" value="1"/>
</dbReference>
<comment type="function">
    <text evidence="1">Phosphorylase b kinase catalyzes the phosphorylation of serine in certain substrates, including troponin I. The alpha chain may bind calmodulin.</text>
</comment>
<name>A0A3P7L629_DIBLA</name>
<sequence length="383" mass="43735">MGIDRTKLNYYYKLANETILSLQNTVTGLVPASPENPHAWIRDNVYISLSIWGLSMAYRKVPSIDEDRSRAYELEKCVVNLMRGILRCYMYQADKVEAFKKTQDPKVALHAKFDSRTCKPVVGDFEWGHLQIDAVSLYLLALAQMTAAGKHIFRLRIIWTVSEVAFIQNLVFYIEPASRIPDYGIWERGDKTNHGRTELNTSSVGLAKAALESLNGLDLFGPQGGSNSTIHVLLDESQQCNTVLENMLPRESHSKETDAALLGIISYPAFAVNDKQIIEKTRSTVLSKLLGSYGCIRFMRDGYRTALEDPRRLHYEPWELRMFEGIECEWPLFFTYLILGACFDGDRESAQRYLDQLEQVVLRRVCNIYFPPIHSIVLPVLKH</sequence>
<keyword evidence="6" id="KW-0597">Phosphoprotein</keyword>
<keyword evidence="16" id="KW-1185">Reference proteome</keyword>
<dbReference type="InterPro" id="IPR012341">
    <property type="entry name" value="6hp_glycosidase-like_sf"/>
</dbReference>
<evidence type="ECO:0000256" key="1">
    <source>
        <dbReference type="ARBA" id="ARBA00002837"/>
    </source>
</evidence>
<feature type="domain" description="GH15-like" evidence="14">
    <location>
        <begin position="7"/>
        <end position="361"/>
    </location>
</feature>
<dbReference type="GO" id="GO:0005516">
    <property type="term" value="F:calmodulin binding"/>
    <property type="evidence" value="ECO:0007669"/>
    <property type="project" value="UniProtKB-KW"/>
</dbReference>
<dbReference type="InterPro" id="IPR011613">
    <property type="entry name" value="GH15-like"/>
</dbReference>
<dbReference type="InterPro" id="IPR008734">
    <property type="entry name" value="PHK_A/B_su"/>
</dbReference>
<keyword evidence="9 13" id="KW-0472">Membrane</keyword>
<dbReference type="Gene3D" id="1.50.10.10">
    <property type="match status" value="1"/>
</dbReference>
<keyword evidence="10 13" id="KW-0119">Carbohydrate metabolism</keyword>
<protein>
    <recommendedName>
        <fullName evidence="13">Phosphorylase b kinase regulatory subunit</fullName>
    </recommendedName>
</protein>
<dbReference type="SUPFAM" id="SSF48208">
    <property type="entry name" value="Six-hairpin glycosidases"/>
    <property type="match status" value="1"/>
</dbReference>
<dbReference type="GO" id="GO:0005977">
    <property type="term" value="P:glycogen metabolic process"/>
    <property type="evidence" value="ECO:0007669"/>
    <property type="project" value="UniProtKB-UniPathway"/>
</dbReference>
<evidence type="ECO:0000256" key="5">
    <source>
        <dbReference type="ARBA" id="ARBA00022475"/>
    </source>
</evidence>
<proteinExistence type="inferred from homology"/>
<dbReference type="OrthoDB" id="5971574at2759"/>
<comment type="similarity">
    <text evidence="4 13">Belongs to the phosphorylase b kinase regulatory chain family.</text>
</comment>
<keyword evidence="5 13" id="KW-1003">Cell membrane</keyword>
<reference evidence="15 16" key="1">
    <citation type="submission" date="2018-11" db="EMBL/GenBank/DDBJ databases">
        <authorList>
            <consortium name="Pathogen Informatics"/>
        </authorList>
    </citation>
    <scope>NUCLEOTIDE SEQUENCE [LARGE SCALE GENOMIC DNA]</scope>
</reference>
<evidence type="ECO:0000256" key="9">
    <source>
        <dbReference type="ARBA" id="ARBA00023136"/>
    </source>
</evidence>
<evidence type="ECO:0000313" key="15">
    <source>
        <dbReference type="EMBL" id="VDN12885.1"/>
    </source>
</evidence>
<dbReference type="EMBL" id="UYRU01054998">
    <property type="protein sequence ID" value="VDN12885.1"/>
    <property type="molecule type" value="Genomic_DNA"/>
</dbReference>
<evidence type="ECO:0000313" key="16">
    <source>
        <dbReference type="Proteomes" id="UP000281553"/>
    </source>
</evidence>
<keyword evidence="12 13" id="KW-0636">Prenylation</keyword>
<evidence type="ECO:0000256" key="10">
    <source>
        <dbReference type="ARBA" id="ARBA00023277"/>
    </source>
</evidence>
<dbReference type="PANTHER" id="PTHR10749">
    <property type="entry name" value="PHOSPHORYLASE B KINASE REGULATORY SUBUNIT"/>
    <property type="match status" value="1"/>
</dbReference>